<evidence type="ECO:0000256" key="2">
    <source>
        <dbReference type="ARBA" id="ARBA00023002"/>
    </source>
</evidence>
<evidence type="ECO:0000313" key="4">
    <source>
        <dbReference type="EMBL" id="UQS25255.1"/>
    </source>
</evidence>
<dbReference type="Pfam" id="PF01613">
    <property type="entry name" value="Flavin_Reduct"/>
    <property type="match status" value="1"/>
</dbReference>
<dbReference type="PANTHER" id="PTHR30466">
    <property type="entry name" value="FLAVIN REDUCTASE"/>
    <property type="match status" value="1"/>
</dbReference>
<evidence type="ECO:0000256" key="1">
    <source>
        <dbReference type="ARBA" id="ARBA00008898"/>
    </source>
</evidence>
<keyword evidence="5" id="KW-1185">Reference proteome</keyword>
<gene>
    <name evidence="4" type="ORF">L1857_21805</name>
</gene>
<dbReference type="InterPro" id="IPR002563">
    <property type="entry name" value="Flavin_Rdtase-like_dom"/>
</dbReference>
<sequence length="174" mass="17911">MKLLEPSEVDDGARTEASRVLGGLPSCVAVVTATAATGPVGSAGHPVTAVSADPPLVAFFAPARAATVAAARESGRFAVNVLAADQGAVYDRFTRAAAFDPVHWEPGAPPRLRRALAVLTCDLEAVTPAGGRVLVLGRVRHVAGRRADPLIASRGALHGLAHTAPDHPHYRTVP</sequence>
<organism evidence="4 5">
    <name type="scientific">Amycolatopsis thermalba</name>
    <dbReference type="NCBI Taxonomy" id="944492"/>
    <lineage>
        <taxon>Bacteria</taxon>
        <taxon>Bacillati</taxon>
        <taxon>Actinomycetota</taxon>
        <taxon>Actinomycetes</taxon>
        <taxon>Pseudonocardiales</taxon>
        <taxon>Pseudonocardiaceae</taxon>
        <taxon>Amycolatopsis</taxon>
    </lineage>
</organism>
<dbReference type="EMBL" id="CP091196">
    <property type="protein sequence ID" value="UQS25255.1"/>
    <property type="molecule type" value="Genomic_DNA"/>
</dbReference>
<dbReference type="InterPro" id="IPR050268">
    <property type="entry name" value="NADH-dep_flavin_reductase"/>
</dbReference>
<name>A0ABY4NYT7_9PSEU</name>
<dbReference type="Gene3D" id="2.30.110.10">
    <property type="entry name" value="Electron Transport, Fmn-binding Protein, Chain A"/>
    <property type="match status" value="1"/>
</dbReference>
<proteinExistence type="inferred from homology"/>
<feature type="domain" description="Flavin reductase like" evidence="3">
    <location>
        <begin position="21"/>
        <end position="159"/>
    </location>
</feature>
<accession>A0ABY4NYT7</accession>
<evidence type="ECO:0000259" key="3">
    <source>
        <dbReference type="SMART" id="SM00903"/>
    </source>
</evidence>
<dbReference type="PANTHER" id="PTHR30466:SF11">
    <property type="entry name" value="FLAVIN-DEPENDENT MONOOXYGENASE, REDUCTASE SUBUNIT HSAB"/>
    <property type="match status" value="1"/>
</dbReference>
<evidence type="ECO:0000313" key="5">
    <source>
        <dbReference type="Proteomes" id="UP000830158"/>
    </source>
</evidence>
<dbReference type="SMART" id="SM00903">
    <property type="entry name" value="Flavin_Reduct"/>
    <property type="match status" value="1"/>
</dbReference>
<keyword evidence="2" id="KW-0560">Oxidoreductase</keyword>
<comment type="similarity">
    <text evidence="1">Belongs to the non-flavoprotein flavin reductase family.</text>
</comment>
<protein>
    <submittedName>
        <fullName evidence="4">Flavin reductase family protein</fullName>
    </submittedName>
</protein>
<dbReference type="Proteomes" id="UP000830158">
    <property type="component" value="Chromosome"/>
</dbReference>
<dbReference type="InterPro" id="IPR012349">
    <property type="entry name" value="Split_barrel_FMN-bd"/>
</dbReference>
<dbReference type="RefSeq" id="WP_094002664.1">
    <property type="nucleotide sequence ID" value="NZ_CP091196.1"/>
</dbReference>
<reference evidence="4" key="1">
    <citation type="submission" date="2022-01" db="EMBL/GenBank/DDBJ databases">
        <title>PSI-footprinting approach for the identification of protein synthesis inhibitor producers.</title>
        <authorList>
            <person name="Handel F."/>
            <person name="Kulik A."/>
            <person name="Wex K.W."/>
            <person name="Berscheid A."/>
            <person name="Saur J.S."/>
            <person name="Winkler A."/>
            <person name="Wibberg D."/>
            <person name="Kalinowski J."/>
            <person name="Broetz-Oesterhelt H."/>
            <person name="Mast Y."/>
        </authorList>
    </citation>
    <scope>NUCLEOTIDE SEQUENCE</scope>
    <source>
        <strain evidence="4">KNN 49.3e</strain>
    </source>
</reference>
<dbReference type="SUPFAM" id="SSF50475">
    <property type="entry name" value="FMN-binding split barrel"/>
    <property type="match status" value="1"/>
</dbReference>